<dbReference type="PANTHER" id="PTHR11668">
    <property type="entry name" value="SERINE/THREONINE PROTEIN PHOSPHATASE"/>
    <property type="match status" value="1"/>
</dbReference>
<feature type="region of interest" description="Disordered" evidence="9">
    <location>
        <begin position="1"/>
        <end position="67"/>
    </location>
</feature>
<feature type="compositionally biased region" description="Low complexity" evidence="9">
    <location>
        <begin position="18"/>
        <end position="30"/>
    </location>
</feature>
<evidence type="ECO:0000256" key="8">
    <source>
        <dbReference type="RuleBase" id="RU004273"/>
    </source>
</evidence>
<keyword evidence="2" id="KW-0479">Metal-binding</keyword>
<dbReference type="GO" id="GO:0004722">
    <property type="term" value="F:protein serine/threonine phosphatase activity"/>
    <property type="evidence" value="ECO:0007669"/>
    <property type="project" value="UniProtKB-EC"/>
</dbReference>
<keyword evidence="5" id="KW-0464">Manganese</keyword>
<dbReference type="GO" id="GO:0046872">
    <property type="term" value="F:metal ion binding"/>
    <property type="evidence" value="ECO:0007669"/>
    <property type="project" value="UniProtKB-KW"/>
</dbReference>
<dbReference type="PRINTS" id="PR00114">
    <property type="entry name" value="STPHPHTASE"/>
</dbReference>
<protein>
    <recommendedName>
        <fullName evidence="8">Serine/threonine-protein phosphatase</fullName>
        <ecNumber evidence="8">3.1.3.16</ecNumber>
    </recommendedName>
</protein>
<dbReference type="STRING" id="75913.A0A0K0FMS3"/>
<dbReference type="Pfam" id="PF00149">
    <property type="entry name" value="Metallophos"/>
    <property type="match status" value="1"/>
</dbReference>
<evidence type="ECO:0000259" key="10">
    <source>
        <dbReference type="PROSITE" id="PS00125"/>
    </source>
</evidence>
<evidence type="ECO:0000256" key="5">
    <source>
        <dbReference type="ARBA" id="ARBA00023211"/>
    </source>
</evidence>
<dbReference type="PROSITE" id="PS00125">
    <property type="entry name" value="SER_THR_PHOSPHATASE"/>
    <property type="match status" value="1"/>
</dbReference>
<feature type="compositionally biased region" description="Polar residues" evidence="9">
    <location>
        <begin position="101"/>
        <end position="114"/>
    </location>
</feature>
<comment type="catalytic activity">
    <reaction evidence="6">
        <text>O-phospho-L-seryl-[protein] + H2O = L-seryl-[protein] + phosphate</text>
        <dbReference type="Rhea" id="RHEA:20629"/>
        <dbReference type="Rhea" id="RHEA-COMP:9863"/>
        <dbReference type="Rhea" id="RHEA-COMP:11604"/>
        <dbReference type="ChEBI" id="CHEBI:15377"/>
        <dbReference type="ChEBI" id="CHEBI:29999"/>
        <dbReference type="ChEBI" id="CHEBI:43474"/>
        <dbReference type="ChEBI" id="CHEBI:83421"/>
        <dbReference type="EC" id="3.1.3.16"/>
    </reaction>
</comment>
<evidence type="ECO:0000313" key="11">
    <source>
        <dbReference type="Proteomes" id="UP000035680"/>
    </source>
</evidence>
<proteinExistence type="inferred from homology"/>
<accession>A0A0K0FMS3</accession>
<dbReference type="SMART" id="SM00156">
    <property type="entry name" value="PP2Ac"/>
    <property type="match status" value="1"/>
</dbReference>
<evidence type="ECO:0000256" key="1">
    <source>
        <dbReference type="ARBA" id="ARBA00001936"/>
    </source>
</evidence>
<reference evidence="12" key="2">
    <citation type="submission" date="2015-08" db="UniProtKB">
        <authorList>
            <consortium name="WormBaseParasite"/>
        </authorList>
    </citation>
    <scope>IDENTIFICATION</scope>
</reference>
<evidence type="ECO:0000256" key="7">
    <source>
        <dbReference type="ARBA" id="ARBA00048336"/>
    </source>
</evidence>
<feature type="compositionally biased region" description="Low complexity" evidence="9">
    <location>
        <begin position="121"/>
        <end position="141"/>
    </location>
</feature>
<dbReference type="SUPFAM" id="SSF56300">
    <property type="entry name" value="Metallo-dependent phosphatases"/>
    <property type="match status" value="1"/>
</dbReference>
<feature type="domain" description="Serine/threonine specific protein phosphatases" evidence="10">
    <location>
        <begin position="352"/>
        <end position="357"/>
    </location>
</feature>
<evidence type="ECO:0000256" key="4">
    <source>
        <dbReference type="ARBA" id="ARBA00022912"/>
    </source>
</evidence>
<dbReference type="InterPro" id="IPR006186">
    <property type="entry name" value="Ser/Thr-sp_prot-phosphatase"/>
</dbReference>
<dbReference type="GO" id="GO:0005737">
    <property type="term" value="C:cytoplasm"/>
    <property type="evidence" value="ECO:0007669"/>
    <property type="project" value="TreeGrafter"/>
</dbReference>
<organism evidence="11 12">
    <name type="scientific">Strongyloides venezuelensis</name>
    <name type="common">Threadworm</name>
    <dbReference type="NCBI Taxonomy" id="75913"/>
    <lineage>
        <taxon>Eukaryota</taxon>
        <taxon>Metazoa</taxon>
        <taxon>Ecdysozoa</taxon>
        <taxon>Nematoda</taxon>
        <taxon>Chromadorea</taxon>
        <taxon>Rhabditida</taxon>
        <taxon>Tylenchina</taxon>
        <taxon>Panagrolaimomorpha</taxon>
        <taxon>Strongyloidoidea</taxon>
        <taxon>Strongyloididae</taxon>
        <taxon>Strongyloides</taxon>
    </lineage>
</organism>
<keyword evidence="11" id="KW-1185">Reference proteome</keyword>
<feature type="compositionally biased region" description="Low complexity" evidence="9">
    <location>
        <begin position="155"/>
        <end position="170"/>
    </location>
</feature>
<sequence length="766" mass="89263">MKKTNPPIYLWRTKQKVNKSSSPSKSGSSKNIFQIFTKKGISKQAKETKLPSARKANKKSKHKEDNCEKQIIDNHTVDECTKLLERKNLNIQNEDDGENKPITNDLNRNQITNSVDDKKVNPPLKLSKTSKSNKSSNNSNNVVFIKNQSPLVQLTNTTESSDTSNSSNSTSDKEEKVADTNTNWKVTSMDVNNPDNLWYKKQMIKFLKSIPKCGLKNATREVAFQWLNAYLNFLSIRVTNKNFFASKNDGQTFHAFSEEVLIRILHQGAALCEKENMLLKLQIPKNEKEIIVMSDVHGSLADIFRAFIVYGLPGDKTYLFLGDYVDRGEYEVEIVILLFILKICFPYSIFLLRGNHEFPDQNRKYDFPKNCKKQFSSANYWKILNFAFNRLSLAAIIEDQIYCSHGGVSQWLKGRHTIEKLVKPLDQNKTLIERLIITDTVWSDTIRTEKQKKKFLFSPTMRGIGYAYSEKGLKEVLNLLKIKKVIRGHHPHNDGFYEDYENICYTVHARQIEHGSKGSICKIYKDHKTSKVILEALNYQINFFFEDQINIGYAIDDIRKEYLIRQKEFLNQDQSKNVNEQKIANISYNINSISSTQDNGKIRECFYCNNFKIMMKECCSRNRIFVTHLQIFTFMMKYKYLKRSGYQSLLKSTTPELNFKYCVEEFPSFIDFIHSNFQRHPSLITPKEIKIIQRLNEGICRYEPRITKTNNIRYNVLPNQMYYENSAEDDEENIVSPFCSLEADKQKEDNEHKEIKLLCRTLEDDE</sequence>
<comment type="similarity">
    <text evidence="8">Belongs to the PPP phosphatase family.</text>
</comment>
<dbReference type="CDD" id="cd00144">
    <property type="entry name" value="MPP_PPP_family"/>
    <property type="match status" value="1"/>
</dbReference>
<evidence type="ECO:0000256" key="3">
    <source>
        <dbReference type="ARBA" id="ARBA00022801"/>
    </source>
</evidence>
<name>A0A0K0FMS3_STRVS</name>
<comment type="catalytic activity">
    <reaction evidence="7 8">
        <text>O-phospho-L-threonyl-[protein] + H2O = L-threonyl-[protein] + phosphate</text>
        <dbReference type="Rhea" id="RHEA:47004"/>
        <dbReference type="Rhea" id="RHEA-COMP:11060"/>
        <dbReference type="Rhea" id="RHEA-COMP:11605"/>
        <dbReference type="ChEBI" id="CHEBI:15377"/>
        <dbReference type="ChEBI" id="CHEBI:30013"/>
        <dbReference type="ChEBI" id="CHEBI:43474"/>
        <dbReference type="ChEBI" id="CHEBI:61977"/>
        <dbReference type="EC" id="3.1.3.16"/>
    </reaction>
</comment>
<dbReference type="InterPro" id="IPR004843">
    <property type="entry name" value="Calcineurin-like_PHP"/>
</dbReference>
<dbReference type="InterPro" id="IPR029052">
    <property type="entry name" value="Metallo-depent_PP-like"/>
</dbReference>
<reference evidence="11" key="1">
    <citation type="submission" date="2014-07" db="EMBL/GenBank/DDBJ databases">
        <authorList>
            <person name="Martin A.A"/>
            <person name="De Silva N."/>
        </authorList>
    </citation>
    <scope>NUCLEOTIDE SEQUENCE</scope>
</reference>
<dbReference type="Proteomes" id="UP000035680">
    <property type="component" value="Unassembled WGS sequence"/>
</dbReference>
<dbReference type="EC" id="3.1.3.16" evidence="8"/>
<dbReference type="Gene3D" id="3.60.21.10">
    <property type="match status" value="1"/>
</dbReference>
<evidence type="ECO:0000256" key="9">
    <source>
        <dbReference type="SAM" id="MobiDB-lite"/>
    </source>
</evidence>
<evidence type="ECO:0000256" key="6">
    <source>
        <dbReference type="ARBA" id="ARBA00047761"/>
    </source>
</evidence>
<dbReference type="PANTHER" id="PTHR11668:SF300">
    <property type="entry name" value="SERINE_THREONINE-PROTEIN PHOSPHATASE"/>
    <property type="match status" value="1"/>
</dbReference>
<dbReference type="InterPro" id="IPR050341">
    <property type="entry name" value="PP1_catalytic_subunit"/>
</dbReference>
<dbReference type="AlphaFoldDB" id="A0A0K0FMS3"/>
<keyword evidence="4" id="KW-0904">Protein phosphatase</keyword>
<comment type="cofactor">
    <cofactor evidence="1">
        <name>Mn(2+)</name>
        <dbReference type="ChEBI" id="CHEBI:29035"/>
    </cofactor>
</comment>
<evidence type="ECO:0000313" key="12">
    <source>
        <dbReference type="WBParaSite" id="SVE_1030200.1"/>
    </source>
</evidence>
<keyword evidence="3 8" id="KW-0378">Hydrolase</keyword>
<evidence type="ECO:0000256" key="2">
    <source>
        <dbReference type="ARBA" id="ARBA00022723"/>
    </source>
</evidence>
<dbReference type="WBParaSite" id="SVE_1030200.1">
    <property type="protein sequence ID" value="SVE_1030200.1"/>
    <property type="gene ID" value="SVE_1030200"/>
</dbReference>
<feature type="region of interest" description="Disordered" evidence="9">
    <location>
        <begin position="92"/>
        <end position="181"/>
    </location>
</feature>
<dbReference type="GO" id="GO:0005634">
    <property type="term" value="C:nucleus"/>
    <property type="evidence" value="ECO:0007669"/>
    <property type="project" value="TreeGrafter"/>
</dbReference>